<name>A0ABR5T602_9BURK</name>
<comment type="caution">
    <text evidence="2">The sequence shown here is derived from an EMBL/GenBank/DDBJ whole genome shotgun (WGS) entry which is preliminary data.</text>
</comment>
<evidence type="ECO:0000313" key="2">
    <source>
        <dbReference type="EMBL" id="KWZ38491.1"/>
    </source>
</evidence>
<feature type="compositionally biased region" description="Basic and acidic residues" evidence="1">
    <location>
        <begin position="1"/>
        <end position="13"/>
    </location>
</feature>
<dbReference type="EMBL" id="LNJQ01000004">
    <property type="protein sequence ID" value="KWZ38491.1"/>
    <property type="molecule type" value="Genomic_DNA"/>
</dbReference>
<proteinExistence type="predicted"/>
<accession>A0ABR5T602</accession>
<dbReference type="Proteomes" id="UP000070255">
    <property type="component" value="Unassembled WGS sequence"/>
</dbReference>
<organism evidence="2 3">
    <name type="scientific">Burkholderia savannae</name>
    <dbReference type="NCBI Taxonomy" id="1637837"/>
    <lineage>
        <taxon>Bacteria</taxon>
        <taxon>Pseudomonadati</taxon>
        <taxon>Pseudomonadota</taxon>
        <taxon>Betaproteobacteria</taxon>
        <taxon>Burkholderiales</taxon>
        <taxon>Burkholderiaceae</taxon>
        <taxon>Burkholderia</taxon>
        <taxon>pseudomallei group</taxon>
    </lineage>
</organism>
<protein>
    <submittedName>
        <fullName evidence="2">Uncharacterized protein</fullName>
    </submittedName>
</protein>
<evidence type="ECO:0000313" key="3">
    <source>
        <dbReference type="Proteomes" id="UP000070255"/>
    </source>
</evidence>
<sequence length="93" mass="9946">MRADARPASREPAVRGPDAAGPGSRDAVDVRGRRRFALRPTRGFAIFAVTARAAPTKRVAGRKASNECARPLTAASIGVVARRRRILFAPPAR</sequence>
<keyword evidence="3" id="KW-1185">Reference proteome</keyword>
<evidence type="ECO:0000256" key="1">
    <source>
        <dbReference type="SAM" id="MobiDB-lite"/>
    </source>
</evidence>
<gene>
    <name evidence="2" type="ORF">WS72_27035</name>
</gene>
<feature type="region of interest" description="Disordered" evidence="1">
    <location>
        <begin position="1"/>
        <end position="28"/>
    </location>
</feature>
<reference evidence="2 3" key="1">
    <citation type="submission" date="2015-11" db="EMBL/GenBank/DDBJ databases">
        <authorList>
            <person name="Sahl J."/>
            <person name="Wagner D."/>
            <person name="Keim P."/>
        </authorList>
    </citation>
    <scope>NUCLEOTIDE SEQUENCE [LARGE SCALE GENOMIC DNA]</scope>
    <source>
        <strain evidence="2 3">BDU18</strain>
    </source>
</reference>